<dbReference type="Proteomes" id="UP000032304">
    <property type="component" value="Chromosome 9"/>
</dbReference>
<evidence type="ECO:0000259" key="2">
    <source>
        <dbReference type="Pfam" id="PF24925"/>
    </source>
</evidence>
<reference evidence="3 4" key="1">
    <citation type="journal article" date="2012" name="Nature">
        <title>Repeated polyploidization of Gossypium genomes and the evolution of spinnable cotton fibres.</title>
        <authorList>
            <person name="Paterson A.H."/>
            <person name="Wendel J.F."/>
            <person name="Gundlach H."/>
            <person name="Guo H."/>
            <person name="Jenkins J."/>
            <person name="Jin D."/>
            <person name="Llewellyn D."/>
            <person name="Showmaker K.C."/>
            <person name="Shu S."/>
            <person name="Udall J."/>
            <person name="Yoo M.J."/>
            <person name="Byers R."/>
            <person name="Chen W."/>
            <person name="Doron-Faigenboim A."/>
            <person name="Duke M.V."/>
            <person name="Gong L."/>
            <person name="Grimwood J."/>
            <person name="Grover C."/>
            <person name="Grupp K."/>
            <person name="Hu G."/>
            <person name="Lee T.H."/>
            <person name="Li J."/>
            <person name="Lin L."/>
            <person name="Liu T."/>
            <person name="Marler B.S."/>
            <person name="Page J.T."/>
            <person name="Roberts A.W."/>
            <person name="Romanel E."/>
            <person name="Sanders W.S."/>
            <person name="Szadkowski E."/>
            <person name="Tan X."/>
            <person name="Tang H."/>
            <person name="Xu C."/>
            <person name="Wang J."/>
            <person name="Wang Z."/>
            <person name="Zhang D."/>
            <person name="Zhang L."/>
            <person name="Ashrafi H."/>
            <person name="Bedon F."/>
            <person name="Bowers J.E."/>
            <person name="Brubaker C.L."/>
            <person name="Chee P.W."/>
            <person name="Das S."/>
            <person name="Gingle A.R."/>
            <person name="Haigler C.H."/>
            <person name="Harker D."/>
            <person name="Hoffmann L.V."/>
            <person name="Hovav R."/>
            <person name="Jones D.C."/>
            <person name="Lemke C."/>
            <person name="Mansoor S."/>
            <person name="ur Rahman M."/>
            <person name="Rainville L.N."/>
            <person name="Rambani A."/>
            <person name="Reddy U.K."/>
            <person name="Rong J.K."/>
            <person name="Saranga Y."/>
            <person name="Scheffler B.E."/>
            <person name="Scheffler J.A."/>
            <person name="Stelly D.M."/>
            <person name="Triplett B.A."/>
            <person name="Van Deynze A."/>
            <person name="Vaslin M.F."/>
            <person name="Waghmare V.N."/>
            <person name="Walford S.A."/>
            <person name="Wright R.J."/>
            <person name="Zaki E.A."/>
            <person name="Zhang T."/>
            <person name="Dennis E.S."/>
            <person name="Mayer K.F."/>
            <person name="Peterson D.G."/>
            <person name="Rokhsar D.S."/>
            <person name="Wang X."/>
            <person name="Schmutz J."/>
        </authorList>
    </citation>
    <scope>NUCLEOTIDE SEQUENCE [LARGE SCALE GENOMIC DNA]</scope>
</reference>
<dbReference type="InterPro" id="IPR056648">
    <property type="entry name" value="DUF7746"/>
</dbReference>
<gene>
    <name evidence="3" type="ORF">B456_009G307900</name>
</gene>
<name>A0A0D2TUF4_GOSRA</name>
<evidence type="ECO:0000256" key="1">
    <source>
        <dbReference type="SAM" id="MobiDB-lite"/>
    </source>
</evidence>
<dbReference type="PANTHER" id="PTHR33054:SF9">
    <property type="entry name" value="CCHC-TYPE DOMAIN-CONTAINING PROTEIN"/>
    <property type="match status" value="1"/>
</dbReference>
<sequence>MSQCQEGLSKPISRSLGEPLIESSQRDFNKEAHEEPYIGALIRVAVCLQHMKDRNQIRMLQRAINRKLKATSLTDTPIQAQYSVNTLHQSSKSDSDQSDEQQINKIAWKELKRLYYPKITTPDLNIKEKAVFQNKYNANTIFEWNIDGMSEYNILSLLQQMTMVSNVYKTQNQNGLISDHAIANLLVVGLTSQLKGWWDHALTKTQQKEILKAIKKDAQDRIILDEQGREIQDAVATLIFSISKHFIGDPSHLKDRNSELLSNLKCKKLTDFKWYKDVFMTRVMQRFDNQQPFWKEKFLVGLPTLLGEKVRNQIRENYKDEEIEQKLSEILLETTSYENDTSTETDELQIDELHTTSQSPDDENEPSINMLTKDQEFMIEVYLLKLKSSLKDKPEKEKEIISSQSQMYNIQDTIFNKYEKIKPRQITNSELQLEIKQIKLELSQLKIEQQEMKEQMRTLKHETSEKSSSETEPEENTQEYMIVLTEVSIQRYLIKINIIINNEFQLETIALFDTGADQNCIREGIISTKYYNKTLESLKAANCKKLKIT</sequence>
<feature type="compositionally biased region" description="Basic and acidic residues" evidence="1">
    <location>
        <begin position="454"/>
        <end position="469"/>
    </location>
</feature>
<dbReference type="Pfam" id="PF22909">
    <property type="entry name" value="Caulimovir_coat_dom"/>
    <property type="match status" value="1"/>
</dbReference>
<dbReference type="Gramene" id="KJB60484">
    <property type="protein sequence ID" value="KJB60484"/>
    <property type="gene ID" value="B456_009G307900"/>
</dbReference>
<accession>A0A0D2TUF4</accession>
<dbReference type="Pfam" id="PF24925">
    <property type="entry name" value="DUF7746"/>
    <property type="match status" value="1"/>
</dbReference>
<feature type="domain" description="DUF7746" evidence="2">
    <location>
        <begin position="136"/>
        <end position="235"/>
    </location>
</feature>
<feature type="region of interest" description="Disordered" evidence="1">
    <location>
        <begin position="454"/>
        <end position="477"/>
    </location>
</feature>
<evidence type="ECO:0000313" key="3">
    <source>
        <dbReference type="EMBL" id="KJB60484.1"/>
    </source>
</evidence>
<proteinExistence type="predicted"/>
<dbReference type="AlphaFoldDB" id="A0A0D2TUF4"/>
<dbReference type="PANTHER" id="PTHR33054">
    <property type="entry name" value="CCHC-TYPE DOMAIN-CONTAINING PROTEIN"/>
    <property type="match status" value="1"/>
</dbReference>
<keyword evidence="4" id="KW-1185">Reference proteome</keyword>
<protein>
    <recommendedName>
        <fullName evidence="2">DUF7746 domain-containing protein</fullName>
    </recommendedName>
</protein>
<organism evidence="3 4">
    <name type="scientific">Gossypium raimondii</name>
    <name type="common">Peruvian cotton</name>
    <name type="synonym">Gossypium klotzschianum subsp. raimondii</name>
    <dbReference type="NCBI Taxonomy" id="29730"/>
    <lineage>
        <taxon>Eukaryota</taxon>
        <taxon>Viridiplantae</taxon>
        <taxon>Streptophyta</taxon>
        <taxon>Embryophyta</taxon>
        <taxon>Tracheophyta</taxon>
        <taxon>Spermatophyta</taxon>
        <taxon>Magnoliopsida</taxon>
        <taxon>eudicotyledons</taxon>
        <taxon>Gunneridae</taxon>
        <taxon>Pentapetalae</taxon>
        <taxon>rosids</taxon>
        <taxon>malvids</taxon>
        <taxon>Malvales</taxon>
        <taxon>Malvaceae</taxon>
        <taxon>Malvoideae</taxon>
        <taxon>Gossypium</taxon>
    </lineage>
</organism>
<evidence type="ECO:0000313" key="4">
    <source>
        <dbReference type="Proteomes" id="UP000032304"/>
    </source>
</evidence>
<dbReference type="EMBL" id="CM001748">
    <property type="protein sequence ID" value="KJB60484.1"/>
    <property type="molecule type" value="Genomic_DNA"/>
</dbReference>